<evidence type="ECO:0000313" key="2">
    <source>
        <dbReference type="Proteomes" id="UP000015105"/>
    </source>
</evidence>
<evidence type="ECO:0000313" key="1">
    <source>
        <dbReference type="EnsemblPlants" id="AET4Gv20807500.1"/>
    </source>
</evidence>
<sequence length="150" mass="17054">MGLLALKMLMSRRRDSKHLCGQIQARNRLVTSVVKRKISSCQHNNNQGCKRVAFSGADLPEVRHTTMLIILVIRVKHDYDYSSLKVHKLIWTDLVVLQSPAVRTTTLVALLISNYSSSEQNSLSRDEGELLCYFCSIHFSKVRKRGETHG</sequence>
<dbReference type="EnsemblPlants" id="AET4Gv20807500.1">
    <property type="protein sequence ID" value="AET4Gv20807500.1"/>
    <property type="gene ID" value="AET4Gv20807500"/>
</dbReference>
<accession>A0A453J5Q9</accession>
<dbReference type="Gramene" id="AET4Gv20807500.1">
    <property type="protein sequence ID" value="AET4Gv20807500.1"/>
    <property type="gene ID" value="AET4Gv20807500"/>
</dbReference>
<protein>
    <submittedName>
        <fullName evidence="1">Uncharacterized protein</fullName>
    </submittedName>
</protein>
<name>A0A453J5Q9_AEGTS</name>
<reference evidence="1" key="4">
    <citation type="submission" date="2019-03" db="UniProtKB">
        <authorList>
            <consortium name="EnsemblPlants"/>
        </authorList>
    </citation>
    <scope>IDENTIFICATION</scope>
</reference>
<dbReference type="AlphaFoldDB" id="A0A453J5Q9"/>
<organism evidence="1 2">
    <name type="scientific">Aegilops tauschii subsp. strangulata</name>
    <name type="common">Goatgrass</name>
    <dbReference type="NCBI Taxonomy" id="200361"/>
    <lineage>
        <taxon>Eukaryota</taxon>
        <taxon>Viridiplantae</taxon>
        <taxon>Streptophyta</taxon>
        <taxon>Embryophyta</taxon>
        <taxon>Tracheophyta</taxon>
        <taxon>Spermatophyta</taxon>
        <taxon>Magnoliopsida</taxon>
        <taxon>Liliopsida</taxon>
        <taxon>Poales</taxon>
        <taxon>Poaceae</taxon>
        <taxon>BOP clade</taxon>
        <taxon>Pooideae</taxon>
        <taxon>Triticodae</taxon>
        <taxon>Triticeae</taxon>
        <taxon>Triticinae</taxon>
        <taxon>Aegilops</taxon>
    </lineage>
</organism>
<dbReference type="Proteomes" id="UP000015105">
    <property type="component" value="Chromosome 4D"/>
</dbReference>
<reference evidence="1" key="3">
    <citation type="journal article" date="2017" name="Nature">
        <title>Genome sequence of the progenitor of the wheat D genome Aegilops tauschii.</title>
        <authorList>
            <person name="Luo M.C."/>
            <person name="Gu Y.Q."/>
            <person name="Puiu D."/>
            <person name="Wang H."/>
            <person name="Twardziok S.O."/>
            <person name="Deal K.R."/>
            <person name="Huo N."/>
            <person name="Zhu T."/>
            <person name="Wang L."/>
            <person name="Wang Y."/>
            <person name="McGuire P.E."/>
            <person name="Liu S."/>
            <person name="Long H."/>
            <person name="Ramasamy R.K."/>
            <person name="Rodriguez J.C."/>
            <person name="Van S.L."/>
            <person name="Yuan L."/>
            <person name="Wang Z."/>
            <person name="Xia Z."/>
            <person name="Xiao L."/>
            <person name="Anderson O.D."/>
            <person name="Ouyang S."/>
            <person name="Liang Y."/>
            <person name="Zimin A.V."/>
            <person name="Pertea G."/>
            <person name="Qi P."/>
            <person name="Bennetzen J.L."/>
            <person name="Dai X."/>
            <person name="Dawson M.W."/>
            <person name="Muller H.G."/>
            <person name="Kugler K."/>
            <person name="Rivarola-Duarte L."/>
            <person name="Spannagl M."/>
            <person name="Mayer K.F.X."/>
            <person name="Lu F.H."/>
            <person name="Bevan M.W."/>
            <person name="Leroy P."/>
            <person name="Li P."/>
            <person name="You F.M."/>
            <person name="Sun Q."/>
            <person name="Liu Z."/>
            <person name="Lyons E."/>
            <person name="Wicker T."/>
            <person name="Salzberg S.L."/>
            <person name="Devos K.M."/>
            <person name="Dvorak J."/>
        </authorList>
    </citation>
    <scope>NUCLEOTIDE SEQUENCE [LARGE SCALE GENOMIC DNA]</scope>
    <source>
        <strain evidence="1">cv. AL8/78</strain>
    </source>
</reference>
<reference evidence="2" key="1">
    <citation type="journal article" date="2014" name="Science">
        <title>Ancient hybridizations among the ancestral genomes of bread wheat.</title>
        <authorList>
            <consortium name="International Wheat Genome Sequencing Consortium,"/>
            <person name="Marcussen T."/>
            <person name="Sandve S.R."/>
            <person name="Heier L."/>
            <person name="Spannagl M."/>
            <person name="Pfeifer M."/>
            <person name="Jakobsen K.S."/>
            <person name="Wulff B.B."/>
            <person name="Steuernagel B."/>
            <person name="Mayer K.F."/>
            <person name="Olsen O.A."/>
        </authorList>
    </citation>
    <scope>NUCLEOTIDE SEQUENCE [LARGE SCALE GENOMIC DNA]</scope>
    <source>
        <strain evidence="2">cv. AL8/78</strain>
    </source>
</reference>
<keyword evidence="2" id="KW-1185">Reference proteome</keyword>
<proteinExistence type="predicted"/>
<reference evidence="1" key="5">
    <citation type="journal article" date="2021" name="G3 (Bethesda)">
        <title>Aegilops tauschii genome assembly Aet v5.0 features greater sequence contiguity and improved annotation.</title>
        <authorList>
            <person name="Wang L."/>
            <person name="Zhu T."/>
            <person name="Rodriguez J.C."/>
            <person name="Deal K.R."/>
            <person name="Dubcovsky J."/>
            <person name="McGuire P.E."/>
            <person name="Lux T."/>
            <person name="Spannagl M."/>
            <person name="Mayer K.F.X."/>
            <person name="Baldrich P."/>
            <person name="Meyers B.C."/>
            <person name="Huo N."/>
            <person name="Gu Y.Q."/>
            <person name="Zhou H."/>
            <person name="Devos K.M."/>
            <person name="Bennetzen J.L."/>
            <person name="Unver T."/>
            <person name="Budak H."/>
            <person name="Gulick P.J."/>
            <person name="Galiba G."/>
            <person name="Kalapos B."/>
            <person name="Nelson D.R."/>
            <person name="Li P."/>
            <person name="You F.M."/>
            <person name="Luo M.C."/>
            <person name="Dvorak J."/>
        </authorList>
    </citation>
    <scope>NUCLEOTIDE SEQUENCE [LARGE SCALE GENOMIC DNA]</scope>
    <source>
        <strain evidence="1">cv. AL8/78</strain>
    </source>
</reference>
<reference evidence="2" key="2">
    <citation type="journal article" date="2017" name="Nat. Plants">
        <title>The Aegilops tauschii genome reveals multiple impacts of transposons.</title>
        <authorList>
            <person name="Zhao G."/>
            <person name="Zou C."/>
            <person name="Li K."/>
            <person name="Wang K."/>
            <person name="Li T."/>
            <person name="Gao L."/>
            <person name="Zhang X."/>
            <person name="Wang H."/>
            <person name="Yang Z."/>
            <person name="Liu X."/>
            <person name="Jiang W."/>
            <person name="Mao L."/>
            <person name="Kong X."/>
            <person name="Jiao Y."/>
            <person name="Jia J."/>
        </authorList>
    </citation>
    <scope>NUCLEOTIDE SEQUENCE [LARGE SCALE GENOMIC DNA]</scope>
    <source>
        <strain evidence="2">cv. AL8/78</strain>
    </source>
</reference>